<proteinExistence type="predicted"/>
<feature type="transmembrane region" description="Helical" evidence="1">
    <location>
        <begin position="94"/>
        <end position="112"/>
    </location>
</feature>
<dbReference type="HOGENOM" id="CLU_079144_0_0_1"/>
<feature type="transmembrane region" description="Helical" evidence="1">
    <location>
        <begin position="20"/>
        <end position="40"/>
    </location>
</feature>
<reference evidence="2 3" key="1">
    <citation type="journal article" date="2012" name="Science">
        <title>The Paleozoic origin of enzymatic lignin decomposition reconstructed from 31 fungal genomes.</title>
        <authorList>
            <person name="Floudas D."/>
            <person name="Binder M."/>
            <person name="Riley R."/>
            <person name="Barry K."/>
            <person name="Blanchette R.A."/>
            <person name="Henrissat B."/>
            <person name="Martinez A.T."/>
            <person name="Otillar R."/>
            <person name="Spatafora J.W."/>
            <person name="Yadav J.S."/>
            <person name="Aerts A."/>
            <person name="Benoit I."/>
            <person name="Boyd A."/>
            <person name="Carlson A."/>
            <person name="Copeland A."/>
            <person name="Coutinho P.M."/>
            <person name="de Vries R.P."/>
            <person name="Ferreira P."/>
            <person name="Findley K."/>
            <person name="Foster B."/>
            <person name="Gaskell J."/>
            <person name="Glotzer D."/>
            <person name="Gorecki P."/>
            <person name="Heitman J."/>
            <person name="Hesse C."/>
            <person name="Hori C."/>
            <person name="Igarashi K."/>
            <person name="Jurgens J.A."/>
            <person name="Kallen N."/>
            <person name="Kersten P."/>
            <person name="Kohler A."/>
            <person name="Kuees U."/>
            <person name="Kumar T.K.A."/>
            <person name="Kuo A."/>
            <person name="LaButti K."/>
            <person name="Larrondo L.F."/>
            <person name="Lindquist E."/>
            <person name="Ling A."/>
            <person name="Lombard V."/>
            <person name="Lucas S."/>
            <person name="Lundell T."/>
            <person name="Martin R."/>
            <person name="McLaughlin D.J."/>
            <person name="Morgenstern I."/>
            <person name="Morin E."/>
            <person name="Murat C."/>
            <person name="Nagy L.G."/>
            <person name="Nolan M."/>
            <person name="Ohm R.A."/>
            <person name="Patyshakuliyeva A."/>
            <person name="Rokas A."/>
            <person name="Ruiz-Duenas F.J."/>
            <person name="Sabat G."/>
            <person name="Salamov A."/>
            <person name="Samejima M."/>
            <person name="Schmutz J."/>
            <person name="Slot J.C."/>
            <person name="St John F."/>
            <person name="Stenlid J."/>
            <person name="Sun H."/>
            <person name="Sun S."/>
            <person name="Syed K."/>
            <person name="Tsang A."/>
            <person name="Wiebenga A."/>
            <person name="Young D."/>
            <person name="Pisabarro A."/>
            <person name="Eastwood D.C."/>
            <person name="Martin F."/>
            <person name="Cullen D."/>
            <person name="Grigoriev I.V."/>
            <person name="Hibbett D.S."/>
        </authorList>
    </citation>
    <scope>NUCLEOTIDE SEQUENCE [LARGE SCALE GENOMIC DNA]</scope>
    <source>
        <strain evidence="2 3">ATCC 11539</strain>
    </source>
</reference>
<dbReference type="GeneID" id="19306196"/>
<sequence length="208" mass="23080">MIIQLVISIIPWILHNDWSTFLVTAAGTSLALIHGALPQWRKEKWACRRRNKLVSLTRGNGGRLIVVIKGCENGFNLEDPATGRVTVVKGTRESLTVLAVVWLALLITVAGITKDTWYLMAIGLLGMMQNVTAAGASRTPVQAGIPLEFVEEFGEKKVMGSLQKCEERYPGVGASLLPIVFPGELRPNELEWWDVARTAFSRLERRAW</sequence>
<dbReference type="Proteomes" id="UP000030669">
    <property type="component" value="Unassembled WGS sequence"/>
</dbReference>
<keyword evidence="1" id="KW-1133">Transmembrane helix</keyword>
<evidence type="ECO:0000256" key="1">
    <source>
        <dbReference type="SAM" id="Phobius"/>
    </source>
</evidence>
<dbReference type="OrthoDB" id="1937642at2759"/>
<name>S7Q5H1_GLOTA</name>
<protein>
    <submittedName>
        <fullName evidence="2">Uncharacterized protein</fullName>
    </submittedName>
</protein>
<dbReference type="OMA" id="ERIGHTY"/>
<organism evidence="2 3">
    <name type="scientific">Gloeophyllum trabeum (strain ATCC 11539 / FP-39264 / Madison 617)</name>
    <name type="common">Brown rot fungus</name>
    <dbReference type="NCBI Taxonomy" id="670483"/>
    <lineage>
        <taxon>Eukaryota</taxon>
        <taxon>Fungi</taxon>
        <taxon>Dikarya</taxon>
        <taxon>Basidiomycota</taxon>
        <taxon>Agaricomycotina</taxon>
        <taxon>Agaricomycetes</taxon>
        <taxon>Gloeophyllales</taxon>
        <taxon>Gloeophyllaceae</taxon>
        <taxon>Gloeophyllum</taxon>
    </lineage>
</organism>
<evidence type="ECO:0000313" key="2">
    <source>
        <dbReference type="EMBL" id="EPQ54742.1"/>
    </source>
</evidence>
<keyword evidence="1" id="KW-0812">Transmembrane</keyword>
<keyword evidence="3" id="KW-1185">Reference proteome</keyword>
<accession>S7Q5H1</accession>
<dbReference type="RefSeq" id="XP_007866681.1">
    <property type="nucleotide sequence ID" value="XM_007868490.1"/>
</dbReference>
<dbReference type="EMBL" id="KB469303">
    <property type="protein sequence ID" value="EPQ54742.1"/>
    <property type="molecule type" value="Genomic_DNA"/>
</dbReference>
<dbReference type="eggNOG" id="ENOG502SH7B">
    <property type="taxonomic scope" value="Eukaryota"/>
</dbReference>
<dbReference type="AlphaFoldDB" id="S7Q5H1"/>
<evidence type="ECO:0000313" key="3">
    <source>
        <dbReference type="Proteomes" id="UP000030669"/>
    </source>
</evidence>
<keyword evidence="1" id="KW-0472">Membrane</keyword>
<gene>
    <name evidence="2" type="ORF">GLOTRDRAFT_43449</name>
</gene>
<dbReference type="KEGG" id="gtr:GLOTRDRAFT_43449"/>
<dbReference type="STRING" id="670483.S7Q5H1"/>